<feature type="compositionally biased region" description="Low complexity" evidence="1">
    <location>
        <begin position="143"/>
        <end position="163"/>
    </location>
</feature>
<feature type="region of interest" description="Disordered" evidence="1">
    <location>
        <begin position="1"/>
        <end position="258"/>
    </location>
</feature>
<evidence type="ECO:0000256" key="1">
    <source>
        <dbReference type="SAM" id="MobiDB-lite"/>
    </source>
</evidence>
<feature type="region of interest" description="Disordered" evidence="1">
    <location>
        <begin position="314"/>
        <end position="389"/>
    </location>
</feature>
<protein>
    <submittedName>
        <fullName evidence="2">Uncharacterized protein</fullName>
    </submittedName>
</protein>
<feature type="region of interest" description="Disordered" evidence="1">
    <location>
        <begin position="430"/>
        <end position="587"/>
    </location>
</feature>
<gene>
    <name evidence="2" type="ORF">HGRIS_008299</name>
</gene>
<proteinExistence type="predicted"/>
<evidence type="ECO:0000313" key="2">
    <source>
        <dbReference type="EMBL" id="KAL0951618.1"/>
    </source>
</evidence>
<feature type="compositionally biased region" description="Acidic residues" evidence="1">
    <location>
        <begin position="444"/>
        <end position="462"/>
    </location>
</feature>
<reference evidence="3" key="1">
    <citation type="submission" date="2024-06" db="EMBL/GenBank/DDBJ databases">
        <title>Multi-omics analyses provide insights into the biosynthesis of the anticancer antibiotic pleurotin in Hohenbuehelia grisea.</title>
        <authorList>
            <person name="Weaver J.A."/>
            <person name="Alberti F."/>
        </authorList>
    </citation>
    <scope>NUCLEOTIDE SEQUENCE [LARGE SCALE GENOMIC DNA]</scope>
    <source>
        <strain evidence="3">T-177</strain>
    </source>
</reference>
<dbReference type="Proteomes" id="UP001556367">
    <property type="component" value="Unassembled WGS sequence"/>
</dbReference>
<feature type="compositionally biased region" description="Low complexity" evidence="1">
    <location>
        <begin position="31"/>
        <end position="54"/>
    </location>
</feature>
<feature type="compositionally biased region" description="Low complexity" evidence="1">
    <location>
        <begin position="545"/>
        <end position="556"/>
    </location>
</feature>
<sequence length="587" mass="62431">MQTNSSPASTVTIRPKAKVNSSATPSRKAMSVVSTSAKSSSSSVRVTSSKPSTPRAVSPFKPMTAQVASQSSSSRSSPTHQPKVRATVRTTRPHTAHSELEVPGPRRRSITNVASDAGPLNRERTRHGSISLHHASSLAVLHRSQPPSRSPSPTYRRAPSPSSKTDIGLSSAGAPKVRAKVSNLAKQFNEQPPVPPLPISPSSLRTTRARAPSISNLPSPSSSSPSSTFYPITTASPAANPHRFAPSRPSPPPIHKQQFQAFRTLDDGYALSPKPLGLGIMAKIDPALVPLPPNSPPISAVSISSRSSISRSSVSYSADSALSLPGPSTNGSTAYDASSLNLPLGDDHDVTGDGGSPSDSSQLGQDEDSDAYPHDHHIKATAKTNRKIEDLKITNRSLLAINASLESAKHRQAKELRELRRKLRESRLILPPRTYRAVKSSLEPGEEDEEDDDDDDDDDEGVDPGSGDAAYNRVKSLIEDLLESGKRALESKPDPFEGSGKNVAKVLSPDEQQSWRDGAGDNSDFDIHPVEDQSDADHPDSSILSPSSVTVTQSVSNFDSEEEVEAMTLPSSPPSPSLPPILITESP</sequence>
<feature type="compositionally biased region" description="Basic and acidic residues" evidence="1">
    <location>
        <begin position="483"/>
        <end position="495"/>
    </location>
</feature>
<dbReference type="EMBL" id="JASNQZ010000011">
    <property type="protein sequence ID" value="KAL0951618.1"/>
    <property type="molecule type" value="Genomic_DNA"/>
</dbReference>
<feature type="compositionally biased region" description="Polar residues" evidence="1">
    <location>
        <begin position="1"/>
        <end position="12"/>
    </location>
</feature>
<feature type="compositionally biased region" description="Basic and acidic residues" evidence="1">
    <location>
        <begin position="525"/>
        <end position="540"/>
    </location>
</feature>
<organism evidence="2 3">
    <name type="scientific">Hohenbuehelia grisea</name>
    <dbReference type="NCBI Taxonomy" id="104357"/>
    <lineage>
        <taxon>Eukaryota</taxon>
        <taxon>Fungi</taxon>
        <taxon>Dikarya</taxon>
        <taxon>Basidiomycota</taxon>
        <taxon>Agaricomycotina</taxon>
        <taxon>Agaricomycetes</taxon>
        <taxon>Agaricomycetidae</taxon>
        <taxon>Agaricales</taxon>
        <taxon>Pleurotineae</taxon>
        <taxon>Pleurotaceae</taxon>
        <taxon>Hohenbuehelia</taxon>
    </lineage>
</organism>
<evidence type="ECO:0000313" key="3">
    <source>
        <dbReference type="Proteomes" id="UP001556367"/>
    </source>
</evidence>
<feature type="compositionally biased region" description="Polar residues" evidence="1">
    <location>
        <begin position="228"/>
        <end position="237"/>
    </location>
</feature>
<feature type="compositionally biased region" description="Low complexity" evidence="1">
    <location>
        <begin position="212"/>
        <end position="227"/>
    </location>
</feature>
<name>A0ABR3J7I8_9AGAR</name>
<comment type="caution">
    <text evidence="2">The sequence shown here is derived from an EMBL/GenBank/DDBJ whole genome shotgun (WGS) entry which is preliminary data.</text>
</comment>
<feature type="compositionally biased region" description="Low complexity" evidence="1">
    <location>
        <begin position="314"/>
        <end position="324"/>
    </location>
</feature>
<keyword evidence="3" id="KW-1185">Reference proteome</keyword>
<accession>A0ABR3J7I8</accession>
<feature type="compositionally biased region" description="Polar residues" evidence="1">
    <location>
        <begin position="326"/>
        <end position="341"/>
    </location>
</feature>